<keyword evidence="2 5" id="KW-0689">Ribosomal protein</keyword>
<accession>A0A1D1Y5J0</accession>
<dbReference type="InterPro" id="IPR018065">
    <property type="entry name" value="Ribosomal_eL34_CS"/>
</dbReference>
<dbReference type="EMBL" id="GDJX01018029">
    <property type="protein sequence ID" value="JAT49907.1"/>
    <property type="molecule type" value="Transcribed_RNA"/>
</dbReference>
<organism evidence="5">
    <name type="scientific">Anthurium amnicola</name>
    <dbReference type="NCBI Taxonomy" id="1678845"/>
    <lineage>
        <taxon>Eukaryota</taxon>
        <taxon>Viridiplantae</taxon>
        <taxon>Streptophyta</taxon>
        <taxon>Embryophyta</taxon>
        <taxon>Tracheophyta</taxon>
        <taxon>Spermatophyta</taxon>
        <taxon>Magnoliopsida</taxon>
        <taxon>Liliopsida</taxon>
        <taxon>Araceae</taxon>
        <taxon>Pothoideae</taxon>
        <taxon>Potheae</taxon>
        <taxon>Anthurium</taxon>
    </lineage>
</organism>
<protein>
    <recommendedName>
        <fullName evidence="4">Large ribosomal subunit protein eL34</fullName>
    </recommendedName>
</protein>
<keyword evidence="3" id="KW-0687">Ribonucleoprotein</keyword>
<dbReference type="GO" id="GO:0006412">
    <property type="term" value="P:translation"/>
    <property type="evidence" value="ECO:0007669"/>
    <property type="project" value="InterPro"/>
</dbReference>
<dbReference type="PRINTS" id="PR01250">
    <property type="entry name" value="RIBOSOMALL34"/>
</dbReference>
<dbReference type="GO" id="GO:0003735">
    <property type="term" value="F:structural constituent of ribosome"/>
    <property type="evidence" value="ECO:0007669"/>
    <property type="project" value="InterPro"/>
</dbReference>
<dbReference type="PANTHER" id="PTHR46595">
    <property type="entry name" value="60S RIBOSOMAL PROTEIN L34"/>
    <property type="match status" value="1"/>
</dbReference>
<sequence>SVSVSISSISTRIVELSLKMVQRLVFRRRLSYNTKSNKRKAVRTPGGRLVYQYLKKNGKLPSCGQCKDPLRGITPARPMERARMPRGQLTVKRAYGGSLCHKCVKERIVRAFLIEEQKIVVKVLKAQKAATKVKPAKK</sequence>
<name>A0A1D1Y5J0_9ARAE</name>
<dbReference type="InterPro" id="IPR008195">
    <property type="entry name" value="Ribosomal_eL34"/>
</dbReference>
<dbReference type="InterPro" id="IPR047868">
    <property type="entry name" value="Ribosomal_L34e_arc-type"/>
</dbReference>
<dbReference type="HAMAP" id="MF_00349">
    <property type="entry name" value="Ribosomal_eL34"/>
    <property type="match status" value="1"/>
</dbReference>
<gene>
    <name evidence="5" type="primary">RpL34_1</name>
    <name evidence="5" type="ORF">g.30422</name>
</gene>
<dbReference type="Pfam" id="PF01199">
    <property type="entry name" value="Ribosomal_L34e"/>
    <property type="match status" value="1"/>
</dbReference>
<dbReference type="Gene3D" id="6.20.370.70">
    <property type="match status" value="1"/>
</dbReference>
<evidence type="ECO:0000256" key="4">
    <source>
        <dbReference type="ARBA" id="ARBA00035227"/>
    </source>
</evidence>
<dbReference type="InterPro" id="IPR038562">
    <property type="entry name" value="Ribosomal_eL34_C_sf"/>
</dbReference>
<proteinExistence type="inferred from homology"/>
<dbReference type="AlphaFoldDB" id="A0A1D1Y5J0"/>
<evidence type="ECO:0000256" key="1">
    <source>
        <dbReference type="ARBA" id="ARBA00009875"/>
    </source>
</evidence>
<dbReference type="PROSITE" id="PS01145">
    <property type="entry name" value="RIBOSOMAL_L34E"/>
    <property type="match status" value="1"/>
</dbReference>
<reference evidence="5" key="1">
    <citation type="submission" date="2015-07" db="EMBL/GenBank/DDBJ databases">
        <title>Transcriptome Assembly of Anthurium amnicola.</title>
        <authorList>
            <person name="Suzuki J."/>
        </authorList>
    </citation>
    <scope>NUCLEOTIDE SEQUENCE</scope>
</reference>
<evidence type="ECO:0000256" key="3">
    <source>
        <dbReference type="ARBA" id="ARBA00023274"/>
    </source>
</evidence>
<evidence type="ECO:0000256" key="2">
    <source>
        <dbReference type="ARBA" id="ARBA00022980"/>
    </source>
</evidence>
<dbReference type="GO" id="GO:0005840">
    <property type="term" value="C:ribosome"/>
    <property type="evidence" value="ECO:0007669"/>
    <property type="project" value="UniProtKB-KW"/>
</dbReference>
<dbReference type="Gene3D" id="6.20.340.10">
    <property type="match status" value="1"/>
</dbReference>
<comment type="similarity">
    <text evidence="1">Belongs to the eukaryotic ribosomal protein eL34 family.</text>
</comment>
<dbReference type="GO" id="GO:1990904">
    <property type="term" value="C:ribonucleoprotein complex"/>
    <property type="evidence" value="ECO:0007669"/>
    <property type="project" value="UniProtKB-KW"/>
</dbReference>
<evidence type="ECO:0000313" key="5">
    <source>
        <dbReference type="EMBL" id="JAT49907.1"/>
    </source>
</evidence>
<feature type="non-terminal residue" evidence="5">
    <location>
        <position position="1"/>
    </location>
</feature>